<name>A0ABU3WKM8_9NOCA</name>
<gene>
    <name evidence="1" type="ORF">F8M49_02140</name>
</gene>
<sequence length="66" mass="7033">MRILTLVVLIWLVVGAVAAGQRGYFSNSEQNCAGVATVVVTVIAGPLNYFGVNPRIEDCRLPEPSS</sequence>
<evidence type="ECO:0000313" key="2">
    <source>
        <dbReference type="Proteomes" id="UP001275440"/>
    </source>
</evidence>
<proteinExistence type="predicted"/>
<dbReference type="Proteomes" id="UP001275440">
    <property type="component" value="Unassembled WGS sequence"/>
</dbReference>
<protein>
    <submittedName>
        <fullName evidence="1">Uncharacterized protein</fullName>
    </submittedName>
</protein>
<keyword evidence="2" id="KW-1185">Reference proteome</keyword>
<dbReference type="EMBL" id="WBMO01000001">
    <property type="protein sequence ID" value="MDV2474513.1"/>
    <property type="molecule type" value="Genomic_DNA"/>
</dbReference>
<dbReference type="RefSeq" id="WP_072811262.1">
    <property type="nucleotide sequence ID" value="NZ_JAHWLX010000001.1"/>
</dbReference>
<evidence type="ECO:0000313" key="1">
    <source>
        <dbReference type="EMBL" id="MDV2474513.1"/>
    </source>
</evidence>
<comment type="caution">
    <text evidence="1">The sequence shown here is derived from an EMBL/GenBank/DDBJ whole genome shotgun (WGS) entry which is preliminary data.</text>
</comment>
<accession>A0ABU3WKM8</accession>
<organism evidence="1 2">
    <name type="scientific">Rhodococcus zopfii</name>
    <dbReference type="NCBI Taxonomy" id="43772"/>
    <lineage>
        <taxon>Bacteria</taxon>
        <taxon>Bacillati</taxon>
        <taxon>Actinomycetota</taxon>
        <taxon>Actinomycetes</taxon>
        <taxon>Mycobacteriales</taxon>
        <taxon>Nocardiaceae</taxon>
        <taxon>Rhodococcus</taxon>
    </lineage>
</organism>
<reference evidence="1 2" key="1">
    <citation type="submission" date="2019-10" db="EMBL/GenBank/DDBJ databases">
        <title>Draft Genome Assembly of Rhodococcus zopfii DSM44189.</title>
        <authorList>
            <person name="Sutton J.M."/>
            <person name="Akob D.M."/>
            <person name="Bushman T.J."/>
        </authorList>
    </citation>
    <scope>NUCLEOTIDE SEQUENCE [LARGE SCALE GENOMIC DNA]</scope>
    <source>
        <strain evidence="1 2">DSM 44189</strain>
    </source>
</reference>